<comment type="subcellular location">
    <subcellularLocation>
        <location evidence="1">Nucleus</location>
    </subcellularLocation>
</comment>
<dbReference type="InterPro" id="IPR036388">
    <property type="entry name" value="WH-like_DNA-bd_sf"/>
</dbReference>
<gene>
    <name evidence="9" type="ORF">NEOLEDRAFT_1162153</name>
</gene>
<dbReference type="PANTHER" id="PTHR13989:SF16">
    <property type="entry name" value="REPLICATION PROTEIN A2"/>
    <property type="match status" value="1"/>
</dbReference>
<feature type="compositionally biased region" description="Low complexity" evidence="6">
    <location>
        <begin position="22"/>
        <end position="34"/>
    </location>
</feature>
<evidence type="ECO:0000259" key="8">
    <source>
        <dbReference type="Pfam" id="PF08784"/>
    </source>
</evidence>
<dbReference type="InterPro" id="IPR040260">
    <property type="entry name" value="RFA2-like"/>
</dbReference>
<dbReference type="InterPro" id="IPR014892">
    <property type="entry name" value="RPA_C"/>
</dbReference>
<organism evidence="9 10">
    <name type="scientific">Neolentinus lepideus HHB14362 ss-1</name>
    <dbReference type="NCBI Taxonomy" id="1314782"/>
    <lineage>
        <taxon>Eukaryota</taxon>
        <taxon>Fungi</taxon>
        <taxon>Dikarya</taxon>
        <taxon>Basidiomycota</taxon>
        <taxon>Agaricomycotina</taxon>
        <taxon>Agaricomycetes</taxon>
        <taxon>Gloeophyllales</taxon>
        <taxon>Gloeophyllaceae</taxon>
        <taxon>Neolentinus</taxon>
    </lineage>
</organism>
<protein>
    <submittedName>
        <fullName evidence="9">Replication protein A, subunit RPA32</fullName>
    </submittedName>
</protein>
<keyword evidence="3" id="KW-0235">DNA replication</keyword>
<dbReference type="SUPFAM" id="SSF46785">
    <property type="entry name" value="Winged helix' DNA-binding domain"/>
    <property type="match status" value="1"/>
</dbReference>
<evidence type="ECO:0000256" key="6">
    <source>
        <dbReference type="SAM" id="MobiDB-lite"/>
    </source>
</evidence>
<dbReference type="Pfam" id="PF08784">
    <property type="entry name" value="RPA_C"/>
    <property type="match status" value="1"/>
</dbReference>
<name>A0A165TDU3_9AGAM</name>
<dbReference type="GO" id="GO:0000781">
    <property type="term" value="C:chromosome, telomeric region"/>
    <property type="evidence" value="ECO:0007669"/>
    <property type="project" value="TreeGrafter"/>
</dbReference>
<dbReference type="GO" id="GO:0005662">
    <property type="term" value="C:DNA replication factor A complex"/>
    <property type="evidence" value="ECO:0007669"/>
    <property type="project" value="TreeGrafter"/>
</dbReference>
<dbReference type="InterPro" id="IPR036390">
    <property type="entry name" value="WH_DNA-bd_sf"/>
</dbReference>
<feature type="region of interest" description="Disordered" evidence="6">
    <location>
        <begin position="1"/>
        <end position="46"/>
    </location>
</feature>
<accession>A0A165TDU3</accession>
<dbReference type="PANTHER" id="PTHR13989">
    <property type="entry name" value="REPLICATION PROTEIN A-RELATED"/>
    <property type="match status" value="1"/>
</dbReference>
<feature type="compositionally biased region" description="Polar residues" evidence="6">
    <location>
        <begin position="1"/>
        <end position="15"/>
    </location>
</feature>
<dbReference type="GO" id="GO:0035861">
    <property type="term" value="C:site of double-strand break"/>
    <property type="evidence" value="ECO:0007669"/>
    <property type="project" value="TreeGrafter"/>
</dbReference>
<dbReference type="InterPro" id="IPR014646">
    <property type="entry name" value="Rfa2/RPA32"/>
</dbReference>
<dbReference type="GO" id="GO:0000724">
    <property type="term" value="P:double-strand break repair via homologous recombination"/>
    <property type="evidence" value="ECO:0007669"/>
    <property type="project" value="TreeGrafter"/>
</dbReference>
<dbReference type="InterPro" id="IPR004365">
    <property type="entry name" value="NA-bd_OB_tRNA"/>
</dbReference>
<dbReference type="GO" id="GO:0006289">
    <property type="term" value="P:nucleotide-excision repair"/>
    <property type="evidence" value="ECO:0007669"/>
    <property type="project" value="TreeGrafter"/>
</dbReference>
<keyword evidence="4" id="KW-0238">DNA-binding</keyword>
<dbReference type="PIRSF" id="PIRSF036949">
    <property type="entry name" value="RPA32"/>
    <property type="match status" value="1"/>
</dbReference>
<dbReference type="GO" id="GO:0003697">
    <property type="term" value="F:single-stranded DNA binding"/>
    <property type="evidence" value="ECO:0007669"/>
    <property type="project" value="TreeGrafter"/>
</dbReference>
<sequence length="273" mass="29721">MSQQFGSNPYYQNNNTGGGYLTGSPYGGSPSSPGQKTRSAAAQSLRPVKAKQLAAATQAHADAEWKIEDVEVGQVTIVGHLVTIQPQTTNSVYWLDDGTGRVEARHWKGGDEDNDKWGDVSEGTFVRVTGTLKTFNGKRYINATHIRPVKEPMETYFHDLECVYVTHFFRHGPLGQGNEGASSTGTNMSNYTTQASTAHREEWAHLNPVQRAILEFMASVPDDNDEGVHVGAIARAVQGTAGVNDVSISTALDALMDDGRIYTTTDESHFRLS</sequence>
<dbReference type="GO" id="GO:0006260">
    <property type="term" value="P:DNA replication"/>
    <property type="evidence" value="ECO:0007669"/>
    <property type="project" value="UniProtKB-KW"/>
</dbReference>
<dbReference type="EMBL" id="KV425566">
    <property type="protein sequence ID" value="KZT26524.1"/>
    <property type="molecule type" value="Genomic_DNA"/>
</dbReference>
<proteinExistence type="inferred from homology"/>
<feature type="domain" description="OB" evidence="7">
    <location>
        <begin position="75"/>
        <end position="149"/>
    </location>
</feature>
<dbReference type="STRING" id="1314782.A0A165TDU3"/>
<dbReference type="InParanoid" id="A0A165TDU3"/>
<evidence type="ECO:0000256" key="1">
    <source>
        <dbReference type="ARBA" id="ARBA00004123"/>
    </source>
</evidence>
<evidence type="ECO:0000256" key="5">
    <source>
        <dbReference type="ARBA" id="ARBA00023242"/>
    </source>
</evidence>
<dbReference type="AlphaFoldDB" id="A0A165TDU3"/>
<evidence type="ECO:0000313" key="10">
    <source>
        <dbReference type="Proteomes" id="UP000076761"/>
    </source>
</evidence>
<evidence type="ECO:0000313" key="9">
    <source>
        <dbReference type="EMBL" id="KZT26524.1"/>
    </source>
</evidence>
<evidence type="ECO:0000256" key="3">
    <source>
        <dbReference type="ARBA" id="ARBA00022705"/>
    </source>
</evidence>
<dbReference type="InterPro" id="IPR012340">
    <property type="entry name" value="NA-bd_OB-fold"/>
</dbReference>
<dbReference type="Gene3D" id="1.10.10.10">
    <property type="entry name" value="Winged helix-like DNA-binding domain superfamily/Winged helix DNA-binding domain"/>
    <property type="match status" value="1"/>
</dbReference>
<evidence type="ECO:0000259" key="7">
    <source>
        <dbReference type="Pfam" id="PF01336"/>
    </source>
</evidence>
<feature type="domain" description="Replication protein A C-terminal" evidence="8">
    <location>
        <begin position="179"/>
        <end position="267"/>
    </location>
</feature>
<dbReference type="CDD" id="cd04478">
    <property type="entry name" value="RPA2_DBD_D"/>
    <property type="match status" value="1"/>
</dbReference>
<dbReference type="OrthoDB" id="25571at2759"/>
<reference evidence="9 10" key="1">
    <citation type="journal article" date="2016" name="Mol. Biol. Evol.">
        <title>Comparative Genomics of Early-Diverging Mushroom-Forming Fungi Provides Insights into the Origins of Lignocellulose Decay Capabilities.</title>
        <authorList>
            <person name="Nagy L.G."/>
            <person name="Riley R."/>
            <person name="Tritt A."/>
            <person name="Adam C."/>
            <person name="Daum C."/>
            <person name="Floudas D."/>
            <person name="Sun H."/>
            <person name="Yadav J.S."/>
            <person name="Pangilinan J."/>
            <person name="Larsson K.H."/>
            <person name="Matsuura K."/>
            <person name="Barry K."/>
            <person name="Labutti K."/>
            <person name="Kuo R."/>
            <person name="Ohm R.A."/>
            <person name="Bhattacharya S.S."/>
            <person name="Shirouzu T."/>
            <person name="Yoshinaga Y."/>
            <person name="Martin F.M."/>
            <person name="Grigoriev I.V."/>
            <person name="Hibbett D.S."/>
        </authorList>
    </citation>
    <scope>NUCLEOTIDE SEQUENCE [LARGE SCALE GENOMIC DNA]</scope>
    <source>
        <strain evidence="9 10">HHB14362 ss-1</strain>
    </source>
</reference>
<dbReference type="Proteomes" id="UP000076761">
    <property type="component" value="Unassembled WGS sequence"/>
</dbReference>
<evidence type="ECO:0000256" key="4">
    <source>
        <dbReference type="ARBA" id="ARBA00023125"/>
    </source>
</evidence>
<evidence type="ECO:0000256" key="2">
    <source>
        <dbReference type="ARBA" id="ARBA00007815"/>
    </source>
</evidence>
<keyword evidence="5" id="KW-0539">Nucleus</keyword>
<keyword evidence="10" id="KW-1185">Reference proteome</keyword>
<dbReference type="FunCoup" id="A0A165TDU3">
    <property type="interactions" value="498"/>
</dbReference>
<comment type="similarity">
    <text evidence="2">Belongs to the replication factor A protein 2 family.</text>
</comment>
<dbReference type="SUPFAM" id="SSF50249">
    <property type="entry name" value="Nucleic acid-binding proteins"/>
    <property type="match status" value="1"/>
</dbReference>
<dbReference type="Gene3D" id="2.40.50.140">
    <property type="entry name" value="Nucleic acid-binding proteins"/>
    <property type="match status" value="1"/>
</dbReference>
<dbReference type="Pfam" id="PF01336">
    <property type="entry name" value="tRNA_anti-codon"/>
    <property type="match status" value="1"/>
</dbReference>